<gene>
    <name evidence="1" type="ORF">FG87_32005</name>
</gene>
<protein>
    <submittedName>
        <fullName evidence="1">Uncharacterized protein</fullName>
    </submittedName>
</protein>
<proteinExistence type="predicted"/>
<sequence length="94" mass="10382">MPAVGRWEQQCVGAGADVVTKMVFESRHQVRRNGDWSPSCLGLGLLHLAARNALRCAFEPDDAMVDPHLALDQINTLSPQFSQLSEPKRAPRSQ</sequence>
<dbReference type="EMBL" id="JNFP01000048">
    <property type="protein sequence ID" value="KIA61261.1"/>
    <property type="molecule type" value="Genomic_DNA"/>
</dbReference>
<evidence type="ECO:0000313" key="1">
    <source>
        <dbReference type="EMBL" id="KIA61261.1"/>
    </source>
</evidence>
<reference evidence="1 2" key="1">
    <citation type="journal article" date="2014" name="Int. J. Syst. Evol. Microbiol.">
        <title>Nocardia vulneris sp. nov., isolated from wounds of human patients in North America.</title>
        <authorList>
            <person name="Lasker B.A."/>
            <person name="Bell M."/>
            <person name="Klenk H.P."/>
            <person name="Sproer C."/>
            <person name="Schumann C."/>
            <person name="Schumann P."/>
            <person name="Brown J.M."/>
        </authorList>
    </citation>
    <scope>NUCLEOTIDE SEQUENCE [LARGE SCALE GENOMIC DNA]</scope>
    <source>
        <strain evidence="1 2">W9851</strain>
    </source>
</reference>
<comment type="caution">
    <text evidence="1">The sequence shown here is derived from an EMBL/GenBank/DDBJ whole genome shotgun (WGS) entry which is preliminary data.</text>
</comment>
<dbReference type="Proteomes" id="UP000031364">
    <property type="component" value="Unassembled WGS sequence"/>
</dbReference>
<organism evidence="1 2">
    <name type="scientific">Nocardia vulneris</name>
    <dbReference type="NCBI Taxonomy" id="1141657"/>
    <lineage>
        <taxon>Bacteria</taxon>
        <taxon>Bacillati</taxon>
        <taxon>Actinomycetota</taxon>
        <taxon>Actinomycetes</taxon>
        <taxon>Mycobacteriales</taxon>
        <taxon>Nocardiaceae</taxon>
        <taxon>Nocardia</taxon>
    </lineage>
</organism>
<evidence type="ECO:0000313" key="2">
    <source>
        <dbReference type="Proteomes" id="UP000031364"/>
    </source>
</evidence>
<accession>A0ABR4Z7I9</accession>
<keyword evidence="2" id="KW-1185">Reference proteome</keyword>
<name>A0ABR4Z7I9_9NOCA</name>